<feature type="coiled-coil region" evidence="10">
    <location>
        <begin position="95"/>
        <end position="122"/>
    </location>
</feature>
<keyword evidence="2 9" id="KW-0863">Zinc-finger</keyword>
<dbReference type="VEuPathDB" id="HostDB:GeneID_118649259"/>
<dbReference type="GO" id="GO:0000795">
    <property type="term" value="C:synaptonemal complex"/>
    <property type="evidence" value="ECO:0007669"/>
    <property type="project" value="InterPro"/>
</dbReference>
<evidence type="ECO:0000256" key="9">
    <source>
        <dbReference type="PROSITE-ProRule" id="PRU00175"/>
    </source>
</evidence>
<keyword evidence="3" id="KW-0862">Zinc</keyword>
<comment type="function">
    <text evidence="5">SUMO E3 ligase that acts as a regulator of crossing-over during meiosis: required to couple chromosome synapsis to the formation of crossover-specific recombination complexes. Localizes to recombination sites and stabilizes meiosis-specific recombination factors, such as MutS-gamma complex proteins (MSH4 and MSH5) and TEX11. May mediate sumoylation of target proteins MSH4 and/or MSH5, leading to enhance their binding to recombination sites. Acts as a limiting factor for crossover designation and/or reinforcement and plays an antagonist role with CCNB1IP1/HEI10 in the regulation of meiotic recombination.</text>
</comment>
<dbReference type="GO" id="GO:0016925">
    <property type="term" value="P:protein sumoylation"/>
    <property type="evidence" value="ECO:0007669"/>
    <property type="project" value="TreeGrafter"/>
</dbReference>
<dbReference type="FunFam" id="3.30.40.10:FF:000839">
    <property type="entry name" value="Ring finger protein 212"/>
    <property type="match status" value="1"/>
</dbReference>
<evidence type="ECO:0000256" key="10">
    <source>
        <dbReference type="SAM" id="Coils"/>
    </source>
</evidence>
<dbReference type="InterPro" id="IPR042123">
    <property type="entry name" value="Zip3/RNF212-like"/>
</dbReference>
<dbReference type="CDD" id="cd16746">
    <property type="entry name" value="RING-HC_RNF212"/>
    <property type="match status" value="1"/>
</dbReference>
<feature type="domain" description="RING-type" evidence="12">
    <location>
        <begin position="7"/>
        <end position="46"/>
    </location>
</feature>
<gene>
    <name evidence="13" type="ORF">mMyoMyo1_016699</name>
</gene>
<dbReference type="PROSITE" id="PS00518">
    <property type="entry name" value="ZF_RING_1"/>
    <property type="match status" value="1"/>
</dbReference>
<feature type="region of interest" description="Disordered" evidence="11">
    <location>
        <begin position="278"/>
        <end position="320"/>
    </location>
</feature>
<evidence type="ECO:0000259" key="12">
    <source>
        <dbReference type="PROSITE" id="PS50089"/>
    </source>
</evidence>
<keyword evidence="10" id="KW-0175">Coiled coil</keyword>
<protein>
    <recommendedName>
        <fullName evidence="6">Probable E3 SUMO-protein ligase RNF212</fullName>
    </recommendedName>
    <alternativeName>
        <fullName evidence="8">Probable E3 SUMO-protein transferase RNF212</fullName>
    </alternativeName>
    <alternativeName>
        <fullName evidence="7">RING finger protein 212</fullName>
    </alternativeName>
</protein>
<organism evidence="13 14">
    <name type="scientific">Myotis myotis</name>
    <name type="common">Greater mouse-eared bat</name>
    <name type="synonym">Vespertilio myotis</name>
    <dbReference type="NCBI Taxonomy" id="51298"/>
    <lineage>
        <taxon>Eukaryota</taxon>
        <taxon>Metazoa</taxon>
        <taxon>Chordata</taxon>
        <taxon>Craniata</taxon>
        <taxon>Vertebrata</taxon>
        <taxon>Euteleostomi</taxon>
        <taxon>Mammalia</taxon>
        <taxon>Eutheria</taxon>
        <taxon>Laurasiatheria</taxon>
        <taxon>Chiroptera</taxon>
        <taxon>Yangochiroptera</taxon>
        <taxon>Vespertilionidae</taxon>
        <taxon>Myotis</taxon>
    </lineage>
</organism>
<evidence type="ECO:0000256" key="5">
    <source>
        <dbReference type="ARBA" id="ARBA00059057"/>
    </source>
</evidence>
<evidence type="ECO:0000256" key="4">
    <source>
        <dbReference type="ARBA" id="ARBA00023254"/>
    </source>
</evidence>
<sequence>MAGWVFCNGCFQPPGRASHFSLTSCGHVYCDGCLSRGKEGECLICKVPCRAVFLSKHTDPGVQALFMGIDGLCRKYSKETSQISEFQEKHRKRLLAFYREKIARLEEALRKAMLRVEQLQSMRPSQPTAFSALRSPVSTPSAEPCGQLLRPPGSSASSERFPRSDAQHRPQELTPQQLLLIARAWGLAHPSPVPVAWRLVEEVEPMEVDLTPSPLRRPEPAGPTRVSLISPPQDGRMGSVSRLGPQQLSLTPGRTSGFQTLRIPPVLMPGLGASQNLGLQAAGRAGGGGSAPEPRPPISISGLLQRQQSGSASLGFPPRR</sequence>
<dbReference type="Pfam" id="PF14634">
    <property type="entry name" value="zf-RING_5"/>
    <property type="match status" value="1"/>
</dbReference>
<keyword evidence="1" id="KW-0479">Metal-binding</keyword>
<feature type="compositionally biased region" description="Polar residues" evidence="11">
    <location>
        <begin position="302"/>
        <end position="312"/>
    </location>
</feature>
<dbReference type="PANTHER" id="PTHR22663">
    <property type="entry name" value="RING FINGER PROTEIN NARYA-RELATED"/>
    <property type="match status" value="1"/>
</dbReference>
<evidence type="ECO:0000256" key="8">
    <source>
        <dbReference type="ARBA" id="ARBA00083473"/>
    </source>
</evidence>
<dbReference type="GO" id="GO:0019789">
    <property type="term" value="F:SUMO transferase activity"/>
    <property type="evidence" value="ECO:0007669"/>
    <property type="project" value="InterPro"/>
</dbReference>
<keyword evidence="14" id="KW-1185">Reference proteome</keyword>
<evidence type="ECO:0000256" key="6">
    <source>
        <dbReference type="ARBA" id="ARBA00074434"/>
    </source>
</evidence>
<dbReference type="GO" id="GO:0007129">
    <property type="term" value="P:homologous chromosome pairing at meiosis"/>
    <property type="evidence" value="ECO:0007669"/>
    <property type="project" value="TreeGrafter"/>
</dbReference>
<name>A0A7J8AQH1_MYOMY</name>
<dbReference type="PROSITE" id="PS50089">
    <property type="entry name" value="ZF_RING_2"/>
    <property type="match status" value="1"/>
</dbReference>
<dbReference type="GO" id="GO:0008270">
    <property type="term" value="F:zinc ion binding"/>
    <property type="evidence" value="ECO:0007669"/>
    <property type="project" value="UniProtKB-KW"/>
</dbReference>
<comment type="caution">
    <text evidence="13">The sequence shown here is derived from an EMBL/GenBank/DDBJ whole genome shotgun (WGS) entry which is preliminary data.</text>
</comment>
<reference evidence="13 14" key="1">
    <citation type="journal article" date="2020" name="Nature">
        <title>Six reference-quality genomes reveal evolution of bat adaptations.</title>
        <authorList>
            <person name="Jebb D."/>
            <person name="Huang Z."/>
            <person name="Pippel M."/>
            <person name="Hughes G.M."/>
            <person name="Lavrichenko K."/>
            <person name="Devanna P."/>
            <person name="Winkler S."/>
            <person name="Jermiin L.S."/>
            <person name="Skirmuntt E.C."/>
            <person name="Katzourakis A."/>
            <person name="Burkitt-Gray L."/>
            <person name="Ray D.A."/>
            <person name="Sullivan K.A.M."/>
            <person name="Roscito J.G."/>
            <person name="Kirilenko B.M."/>
            <person name="Davalos L.M."/>
            <person name="Corthals A.P."/>
            <person name="Power M.L."/>
            <person name="Jones G."/>
            <person name="Ransome R.D."/>
            <person name="Dechmann D.K.N."/>
            <person name="Locatelli A.G."/>
            <person name="Puechmaille S.J."/>
            <person name="Fedrigo O."/>
            <person name="Jarvis E.D."/>
            <person name="Hiller M."/>
            <person name="Vernes S.C."/>
            <person name="Myers E.W."/>
            <person name="Teeling E.C."/>
        </authorList>
    </citation>
    <scope>NUCLEOTIDE SEQUENCE [LARGE SCALE GENOMIC DNA]</scope>
    <source>
        <strain evidence="13">MMyoMyo1</strain>
        <tissue evidence="13">Flight muscle</tissue>
    </source>
</reference>
<dbReference type="InterPro" id="IPR001841">
    <property type="entry name" value="Znf_RING"/>
</dbReference>
<evidence type="ECO:0000256" key="11">
    <source>
        <dbReference type="SAM" id="MobiDB-lite"/>
    </source>
</evidence>
<dbReference type="AlphaFoldDB" id="A0A7J8AQH1"/>
<dbReference type="EMBL" id="JABWUV010000001">
    <property type="protein sequence ID" value="KAF6388654.1"/>
    <property type="molecule type" value="Genomic_DNA"/>
</dbReference>
<evidence type="ECO:0000256" key="7">
    <source>
        <dbReference type="ARBA" id="ARBA00080634"/>
    </source>
</evidence>
<accession>A0A7J8AQH1</accession>
<evidence type="ECO:0000256" key="1">
    <source>
        <dbReference type="ARBA" id="ARBA00022723"/>
    </source>
</evidence>
<dbReference type="GO" id="GO:0007131">
    <property type="term" value="P:reciprocal meiotic recombination"/>
    <property type="evidence" value="ECO:0007669"/>
    <property type="project" value="InterPro"/>
</dbReference>
<dbReference type="Proteomes" id="UP000527355">
    <property type="component" value="Unassembled WGS sequence"/>
</dbReference>
<evidence type="ECO:0000256" key="2">
    <source>
        <dbReference type="ARBA" id="ARBA00022771"/>
    </source>
</evidence>
<keyword evidence="4" id="KW-0469">Meiosis</keyword>
<evidence type="ECO:0000256" key="3">
    <source>
        <dbReference type="ARBA" id="ARBA00022833"/>
    </source>
</evidence>
<dbReference type="PANTHER" id="PTHR22663:SF21">
    <property type="entry name" value="E3 SUMO-PROTEIN LIGASE RNF212-RELATED"/>
    <property type="match status" value="1"/>
</dbReference>
<evidence type="ECO:0000313" key="14">
    <source>
        <dbReference type="Proteomes" id="UP000527355"/>
    </source>
</evidence>
<feature type="region of interest" description="Disordered" evidence="11">
    <location>
        <begin position="125"/>
        <end position="171"/>
    </location>
</feature>
<feature type="compositionally biased region" description="Basic and acidic residues" evidence="11">
    <location>
        <begin position="160"/>
        <end position="171"/>
    </location>
</feature>
<evidence type="ECO:0000313" key="13">
    <source>
        <dbReference type="EMBL" id="KAF6388654.1"/>
    </source>
</evidence>
<proteinExistence type="predicted"/>
<feature type="region of interest" description="Disordered" evidence="11">
    <location>
        <begin position="210"/>
        <end position="239"/>
    </location>
</feature>
<dbReference type="InterPro" id="IPR017907">
    <property type="entry name" value="Znf_RING_CS"/>
</dbReference>